<feature type="non-terminal residue" evidence="2">
    <location>
        <position position="1"/>
    </location>
</feature>
<feature type="region of interest" description="Disordered" evidence="1">
    <location>
        <begin position="190"/>
        <end position="214"/>
    </location>
</feature>
<evidence type="ECO:0000256" key="1">
    <source>
        <dbReference type="SAM" id="MobiDB-lite"/>
    </source>
</evidence>
<comment type="caution">
    <text evidence="2">The sequence shown here is derived from an EMBL/GenBank/DDBJ whole genome shotgun (WGS) entry which is preliminary data.</text>
</comment>
<gene>
    <name evidence="2" type="ORF">CMV_004012</name>
</gene>
<protein>
    <submittedName>
        <fullName evidence="2">Uncharacterized protein</fullName>
    </submittedName>
</protein>
<accession>A0A8J4RZ05</accession>
<dbReference type="AlphaFoldDB" id="A0A8J4RZ05"/>
<evidence type="ECO:0000313" key="3">
    <source>
        <dbReference type="Proteomes" id="UP000737018"/>
    </source>
</evidence>
<sequence length="214" mass="23623">GYVELEEDNVGGIGGEQGLGVVGIVLLDGGVAIGLERWSEVSFTITAIYRIRTLTITQDRLVKTKREIVRTKNISTISLSALSRDTINSAVELEVWNLQGDSDSLFGDKKPTKLKVPKPQIDIAFKRCNSEAKNLDDPGDTGEVRMVLLHLHVSLGFKLTCHRLLPESTEQVELSLILDVSQVVLLEQQTHGPRPSKTHTTIKPTAHTHWKPTT</sequence>
<proteinExistence type="predicted"/>
<reference evidence="2" key="1">
    <citation type="submission" date="2020-03" db="EMBL/GenBank/DDBJ databases">
        <title>Castanea mollissima Vanexum genome sequencing.</title>
        <authorList>
            <person name="Staton M."/>
        </authorList>
    </citation>
    <scope>NUCLEOTIDE SEQUENCE</scope>
    <source>
        <tissue evidence="2">Leaf</tissue>
    </source>
</reference>
<organism evidence="2 3">
    <name type="scientific">Castanea mollissima</name>
    <name type="common">Chinese chestnut</name>
    <dbReference type="NCBI Taxonomy" id="60419"/>
    <lineage>
        <taxon>Eukaryota</taxon>
        <taxon>Viridiplantae</taxon>
        <taxon>Streptophyta</taxon>
        <taxon>Embryophyta</taxon>
        <taxon>Tracheophyta</taxon>
        <taxon>Spermatophyta</taxon>
        <taxon>Magnoliopsida</taxon>
        <taxon>eudicotyledons</taxon>
        <taxon>Gunneridae</taxon>
        <taxon>Pentapetalae</taxon>
        <taxon>rosids</taxon>
        <taxon>fabids</taxon>
        <taxon>Fagales</taxon>
        <taxon>Fagaceae</taxon>
        <taxon>Castanea</taxon>
    </lineage>
</organism>
<evidence type="ECO:0000313" key="2">
    <source>
        <dbReference type="EMBL" id="KAF3972481.1"/>
    </source>
</evidence>
<dbReference type="EMBL" id="JRKL02000330">
    <property type="protein sequence ID" value="KAF3972481.1"/>
    <property type="molecule type" value="Genomic_DNA"/>
</dbReference>
<dbReference type="Proteomes" id="UP000737018">
    <property type="component" value="Unassembled WGS sequence"/>
</dbReference>
<keyword evidence="3" id="KW-1185">Reference proteome</keyword>
<name>A0A8J4RZ05_9ROSI</name>